<dbReference type="STRING" id="593750.Metfor_2171"/>
<dbReference type="KEGG" id="mfo:Metfor_2171"/>
<dbReference type="InParanoid" id="L0HEN9"/>
<dbReference type="GeneID" id="14309563"/>
<dbReference type="HOGENOM" id="CLU_1607157_0_0_2"/>
<gene>
    <name evidence="1" type="ordered locus">Metfor_2171</name>
</gene>
<name>L0HEN9_METFS</name>
<reference evidence="2" key="1">
    <citation type="submission" date="2011-12" db="EMBL/GenBank/DDBJ databases">
        <title>Complete sequence of Methanoregula formicicum SMSP.</title>
        <authorList>
            <person name="Lucas S."/>
            <person name="Han J."/>
            <person name="Lapidus A."/>
            <person name="Cheng J.-F."/>
            <person name="Goodwin L."/>
            <person name="Pitluck S."/>
            <person name="Peters L."/>
            <person name="Ovchinnikova G."/>
            <person name="Teshima H."/>
            <person name="Detter J.C."/>
            <person name="Han C."/>
            <person name="Tapia R."/>
            <person name="Land M."/>
            <person name="Hauser L."/>
            <person name="Kyrpides N."/>
            <person name="Ivanova N."/>
            <person name="Pagani I."/>
            <person name="Imachi H."/>
            <person name="Tamaki H."/>
            <person name="Sekiguchi Y."/>
            <person name="Kamagata Y."/>
            <person name="Cadillo-Quiroz H."/>
            <person name="Zinder S."/>
            <person name="Liu W.-T."/>
            <person name="Woyke T."/>
        </authorList>
    </citation>
    <scope>NUCLEOTIDE SEQUENCE [LARGE SCALE GENOMIC DNA]</scope>
    <source>
        <strain evidence="2">DSM 22288 / NBRC 105244 / SMSP</strain>
    </source>
</reference>
<reference evidence="1 2" key="2">
    <citation type="journal article" date="2014" name="Genome Announc.">
        <title>Complete Genome Sequence of Methanoregula formicica SMSPT, a Mesophilic Hydrogenotrophic Methanogen Isolated from a Methanogenic Upflow Anaerobic Sludge Blanket Reactor.</title>
        <authorList>
            <person name="Yamamoto K."/>
            <person name="Tamaki H."/>
            <person name="Cadillo-Quiroz H."/>
            <person name="Imachi H."/>
            <person name="Kyrpides N."/>
            <person name="Woyke T."/>
            <person name="Goodwin L."/>
            <person name="Zinder S.H."/>
            <person name="Kamagata Y."/>
            <person name="Liu W.T."/>
        </authorList>
    </citation>
    <scope>NUCLEOTIDE SEQUENCE [LARGE SCALE GENOMIC DNA]</scope>
    <source>
        <strain evidence="2">DSM 22288 / NBRC 105244 / SMSP</strain>
    </source>
</reference>
<evidence type="ECO:0000313" key="2">
    <source>
        <dbReference type="Proteomes" id="UP000010824"/>
    </source>
</evidence>
<sequence precursor="true">MKKSISSVCVASLLIALLFCAGCTTTPASPPASPATHTLSSAASYPDITGTWKSTDEAGWNLNTTIQDVTIGQNTWVFSSQEGAVVKGFKLFRQPYGPDVNQTVLGIVDPEGKSLTIIDQPGGWAKGTLIDPDTMFVVLTYSSGKDTGGNSFALTMMLHRVKGTV</sequence>
<dbReference type="eggNOG" id="arCOG09494">
    <property type="taxonomic scope" value="Archaea"/>
</dbReference>
<organism evidence="1 2">
    <name type="scientific">Methanoregula formicica (strain DSM 22288 / NBRC 105244 / SMSP)</name>
    <dbReference type="NCBI Taxonomy" id="593750"/>
    <lineage>
        <taxon>Archaea</taxon>
        <taxon>Methanobacteriati</taxon>
        <taxon>Methanobacteriota</taxon>
        <taxon>Stenosarchaea group</taxon>
        <taxon>Methanomicrobia</taxon>
        <taxon>Methanomicrobiales</taxon>
        <taxon>Methanoregulaceae</taxon>
        <taxon>Methanoregula</taxon>
    </lineage>
</organism>
<proteinExistence type="predicted"/>
<keyword evidence="2" id="KW-1185">Reference proteome</keyword>
<dbReference type="RefSeq" id="WP_015286140.1">
    <property type="nucleotide sequence ID" value="NC_019943.1"/>
</dbReference>
<dbReference type="AlphaFoldDB" id="L0HEN9"/>
<dbReference type="EMBL" id="CP003167">
    <property type="protein sequence ID" value="AGB03177.1"/>
    <property type="molecule type" value="Genomic_DNA"/>
</dbReference>
<evidence type="ECO:0000313" key="1">
    <source>
        <dbReference type="EMBL" id="AGB03177.1"/>
    </source>
</evidence>
<protein>
    <submittedName>
        <fullName evidence="1">Uncharacterized protein</fullName>
    </submittedName>
</protein>
<accession>L0HEN9</accession>
<dbReference type="Proteomes" id="UP000010824">
    <property type="component" value="Chromosome"/>
</dbReference>